<feature type="transmembrane region" description="Helical" evidence="3">
    <location>
        <begin position="308"/>
        <end position="333"/>
    </location>
</feature>
<keyword evidence="3" id="KW-0812">Transmembrane</keyword>
<dbReference type="PROSITE" id="PS00307">
    <property type="entry name" value="LECTIN_LEGUME_BETA"/>
    <property type="match status" value="1"/>
</dbReference>
<evidence type="ECO:0000256" key="2">
    <source>
        <dbReference type="ARBA" id="ARBA00022734"/>
    </source>
</evidence>
<gene>
    <name evidence="5" type="ORF">OLC1_LOCUS8594</name>
</gene>
<organism evidence="5 6">
    <name type="scientific">Oldenlandia corymbosa var. corymbosa</name>
    <dbReference type="NCBI Taxonomy" id="529605"/>
    <lineage>
        <taxon>Eukaryota</taxon>
        <taxon>Viridiplantae</taxon>
        <taxon>Streptophyta</taxon>
        <taxon>Embryophyta</taxon>
        <taxon>Tracheophyta</taxon>
        <taxon>Spermatophyta</taxon>
        <taxon>Magnoliopsida</taxon>
        <taxon>eudicotyledons</taxon>
        <taxon>Gunneridae</taxon>
        <taxon>Pentapetalae</taxon>
        <taxon>asterids</taxon>
        <taxon>lamiids</taxon>
        <taxon>Gentianales</taxon>
        <taxon>Rubiaceae</taxon>
        <taxon>Rubioideae</taxon>
        <taxon>Spermacoceae</taxon>
        <taxon>Hedyotis-Oldenlandia complex</taxon>
        <taxon>Oldenlandia</taxon>
    </lineage>
</organism>
<dbReference type="PANTHER" id="PTHR32401">
    <property type="entry name" value="CONCANAVALIN A-LIKE LECTIN FAMILY PROTEIN"/>
    <property type="match status" value="1"/>
</dbReference>
<evidence type="ECO:0000256" key="3">
    <source>
        <dbReference type="SAM" id="Phobius"/>
    </source>
</evidence>
<dbReference type="InterPro" id="IPR013320">
    <property type="entry name" value="ConA-like_dom_sf"/>
</dbReference>
<keyword evidence="3" id="KW-1133">Transmembrane helix</keyword>
<reference evidence="5" key="1">
    <citation type="submission" date="2023-03" db="EMBL/GenBank/DDBJ databases">
        <authorList>
            <person name="Julca I."/>
        </authorList>
    </citation>
    <scope>NUCLEOTIDE SEQUENCE</scope>
</reference>
<dbReference type="InterPro" id="IPR050258">
    <property type="entry name" value="Leguminous_Lectin"/>
</dbReference>
<dbReference type="Gene3D" id="2.60.120.200">
    <property type="match status" value="1"/>
</dbReference>
<feature type="domain" description="Legume lectin" evidence="4">
    <location>
        <begin position="79"/>
        <end position="278"/>
    </location>
</feature>
<comment type="similarity">
    <text evidence="1">Belongs to the leguminous lectin family.</text>
</comment>
<dbReference type="Pfam" id="PF00139">
    <property type="entry name" value="Lectin_legB"/>
    <property type="match status" value="1"/>
</dbReference>
<dbReference type="InterPro" id="IPR001220">
    <property type="entry name" value="Legume_lectin_dom"/>
</dbReference>
<dbReference type="GO" id="GO:0030246">
    <property type="term" value="F:carbohydrate binding"/>
    <property type="evidence" value="ECO:0007669"/>
    <property type="project" value="UniProtKB-KW"/>
</dbReference>
<accession>A0AAV1CV17</accession>
<keyword evidence="3" id="KW-0472">Membrane</keyword>
<dbReference type="SUPFAM" id="SSF49899">
    <property type="entry name" value="Concanavalin A-like lectins/glucanases"/>
    <property type="match status" value="1"/>
</dbReference>
<dbReference type="EMBL" id="OX459120">
    <property type="protein sequence ID" value="CAI9098368.1"/>
    <property type="molecule type" value="Genomic_DNA"/>
</dbReference>
<name>A0AAV1CV17_OLDCO</name>
<evidence type="ECO:0000256" key="1">
    <source>
        <dbReference type="ARBA" id="ARBA00007606"/>
    </source>
</evidence>
<dbReference type="AlphaFoldDB" id="A0AAV1CV17"/>
<proteinExistence type="inferred from homology"/>
<keyword evidence="2" id="KW-0430">Lectin</keyword>
<dbReference type="Proteomes" id="UP001161247">
    <property type="component" value="Chromosome 3"/>
</dbReference>
<evidence type="ECO:0000259" key="4">
    <source>
        <dbReference type="Pfam" id="PF00139"/>
    </source>
</evidence>
<evidence type="ECO:0000313" key="5">
    <source>
        <dbReference type="EMBL" id="CAI9098368.1"/>
    </source>
</evidence>
<protein>
    <submittedName>
        <fullName evidence="5">OLC1v1035000C1</fullName>
    </submittedName>
</protein>
<sequence>MGMASILSVSRYLKVIPFLLLYFRTLYADFNVSFASKDVDKGSYFESMFAFYGDAKLVGRDSGNGMSVRLSGSDGGGPSAGRVVYKHPMRLVVGGNGNPRDMVSFETKFGFSLSEKGDGLAFLMAPVEYPVNEFDGGSFGLLGKSKMKFLAVEFDTHKDGKYGDVNANHVGLDNSSLVLVKVSNVSSVNLTLSSGKKLQAWINYQAMSHRIEVRLAEFGETNKPIDPLLSYPVDMSRMWGEKEVLFGLSSASGNSNSLQECNLYSWSLELWTIPHWMHSQPMNPNAYMEKTTKEYPVPEQKSDCTFRVLGALIFGIGCGALGALIVLFIWTLLAYKRPIVPEDYAEKHLEFEFKKPKIVDKPSGKN</sequence>
<dbReference type="InterPro" id="IPR019825">
    <property type="entry name" value="Lectin_legB_Mn/Ca_BS"/>
</dbReference>
<keyword evidence="6" id="KW-1185">Reference proteome</keyword>
<dbReference type="PANTHER" id="PTHR32401:SF16">
    <property type="entry name" value="CONCANAVALIN A-LIKE LECTIN FAMILY PROTEIN"/>
    <property type="match status" value="1"/>
</dbReference>
<dbReference type="CDD" id="cd06899">
    <property type="entry name" value="lectin_legume_LecRK_Arcelin_ConA"/>
    <property type="match status" value="1"/>
</dbReference>
<evidence type="ECO:0000313" key="6">
    <source>
        <dbReference type="Proteomes" id="UP001161247"/>
    </source>
</evidence>